<comment type="subcellular location">
    <subcellularLocation>
        <location evidence="1">Membrane</location>
        <topology evidence="1">Multi-pass membrane protein</topology>
    </subcellularLocation>
</comment>
<sequence>MAVSQTTLSETGWYSAIQNTLYEIISKANQGIYEGTSALIHNTMSYTIVLTTILVWLILRLKNGYPSKDEMFSAGKWLLLVLFIYAVFYSYESYKGFASLFLLPANWVKTIIVNGLGLDGGNFLDTLNQTSDKINKMCADMYNHAKEEANKGLFNFLGDIKLPFLLIGLFLFWIWVICLYLALFGGLLIITGSQFITILLLSASPILIPFILYRSTRAYFFSYLKLVISYSLYPSIALIIISIALSSANDMGNQYGKEGFIESVYENTFSNCVPLILITILGIYFLTKIPNWVSQIMGVQGLDAGGTGAGLSVAKTAGMATGVGLGTGAVKGVAGAISGYKGAGGGLKGLASVALGGMKGGLGGALGGAAKQLPGNKTTQAAMRFASSSIGKAIKGNNGATASAG</sequence>
<evidence type="ECO:0000256" key="5">
    <source>
        <dbReference type="SAM" id="Phobius"/>
    </source>
</evidence>
<feature type="transmembrane region" description="Helical" evidence="5">
    <location>
        <begin position="226"/>
        <end position="248"/>
    </location>
</feature>
<dbReference type="Proteomes" id="UP000306813">
    <property type="component" value="Unassembled WGS sequence"/>
</dbReference>
<feature type="transmembrane region" description="Helical" evidence="5">
    <location>
        <begin position="164"/>
        <end position="189"/>
    </location>
</feature>
<dbReference type="AlphaFoldDB" id="A0AAX2UHT4"/>
<comment type="caution">
    <text evidence="6">The sequence shown here is derived from an EMBL/GenBank/DDBJ whole genome shotgun (WGS) entry which is preliminary data.</text>
</comment>
<keyword evidence="4 5" id="KW-0472">Membrane</keyword>
<evidence type="ECO:0000256" key="4">
    <source>
        <dbReference type="ARBA" id="ARBA00023136"/>
    </source>
</evidence>
<reference evidence="6 7" key="1">
    <citation type="submission" date="2019-05" db="EMBL/GenBank/DDBJ databases">
        <title>Draft genomes of eight strains of Campylobacter helveticus isolated from cats and a dog in New Zealand.</title>
        <authorList>
            <person name="Bojanic K."/>
            <person name="Midwinter A.C."/>
            <person name="Biggs P.J."/>
            <person name="Acke E."/>
            <person name="Cornelius A.J."/>
            <person name="Marshall J.C."/>
        </authorList>
    </citation>
    <scope>NUCLEOTIDE SEQUENCE [LARGE SCALE GENOMIC DNA]</scope>
    <source>
        <strain evidence="6 7">ACP123b</strain>
    </source>
</reference>
<accession>A0AAX2UHT4</accession>
<feature type="transmembrane region" description="Helical" evidence="5">
    <location>
        <begin position="268"/>
        <end position="287"/>
    </location>
</feature>
<protein>
    <submittedName>
        <fullName evidence="6">Type IV secretion system protein</fullName>
    </submittedName>
</protein>
<feature type="transmembrane region" description="Helical" evidence="5">
    <location>
        <begin position="39"/>
        <end position="59"/>
    </location>
</feature>
<evidence type="ECO:0000256" key="1">
    <source>
        <dbReference type="ARBA" id="ARBA00004141"/>
    </source>
</evidence>
<evidence type="ECO:0000256" key="3">
    <source>
        <dbReference type="ARBA" id="ARBA00022989"/>
    </source>
</evidence>
<gene>
    <name evidence="6" type="ORF">FDW42_06285</name>
</gene>
<organism evidence="6 7">
    <name type="scientific">Campylobacter helveticus</name>
    <dbReference type="NCBI Taxonomy" id="28898"/>
    <lineage>
        <taxon>Bacteria</taxon>
        <taxon>Pseudomonadati</taxon>
        <taxon>Campylobacterota</taxon>
        <taxon>Epsilonproteobacteria</taxon>
        <taxon>Campylobacterales</taxon>
        <taxon>Campylobacteraceae</taxon>
        <taxon>Campylobacter</taxon>
    </lineage>
</organism>
<proteinExistence type="predicted"/>
<dbReference type="RefSeq" id="WP_139026800.1">
    <property type="nucleotide sequence ID" value="NZ_VDBS01000047.1"/>
</dbReference>
<name>A0AAX2UHT4_9BACT</name>
<feature type="transmembrane region" description="Helical" evidence="5">
    <location>
        <begin position="71"/>
        <end position="91"/>
    </location>
</feature>
<keyword evidence="3 5" id="KW-1133">Transmembrane helix</keyword>
<keyword evidence="2 5" id="KW-0812">Transmembrane</keyword>
<feature type="transmembrane region" description="Helical" evidence="5">
    <location>
        <begin position="195"/>
        <end position="214"/>
    </location>
</feature>
<evidence type="ECO:0000313" key="6">
    <source>
        <dbReference type="EMBL" id="TNB56940.1"/>
    </source>
</evidence>
<dbReference type="InterPro" id="IPR007688">
    <property type="entry name" value="Conjugal_tfr_TrbL/VirB6"/>
</dbReference>
<evidence type="ECO:0000313" key="7">
    <source>
        <dbReference type="Proteomes" id="UP000306813"/>
    </source>
</evidence>
<dbReference type="EMBL" id="VDBS01000047">
    <property type="protein sequence ID" value="TNB56940.1"/>
    <property type="molecule type" value="Genomic_DNA"/>
</dbReference>
<dbReference type="GO" id="GO:0030255">
    <property type="term" value="P:protein secretion by the type IV secretion system"/>
    <property type="evidence" value="ECO:0007669"/>
    <property type="project" value="InterPro"/>
</dbReference>
<dbReference type="Pfam" id="PF04610">
    <property type="entry name" value="TrbL"/>
    <property type="match status" value="1"/>
</dbReference>
<feature type="transmembrane region" description="Helical" evidence="5">
    <location>
        <begin position="97"/>
        <end position="118"/>
    </location>
</feature>
<evidence type="ECO:0000256" key="2">
    <source>
        <dbReference type="ARBA" id="ARBA00022692"/>
    </source>
</evidence>
<dbReference type="GO" id="GO:0016020">
    <property type="term" value="C:membrane"/>
    <property type="evidence" value="ECO:0007669"/>
    <property type="project" value="UniProtKB-SubCell"/>
</dbReference>